<dbReference type="PROSITE" id="PS51007">
    <property type="entry name" value="CYTC"/>
    <property type="match status" value="1"/>
</dbReference>
<dbReference type="PRINTS" id="PR00606">
    <property type="entry name" value="CYTCHROMECID"/>
</dbReference>
<feature type="binding site" description="covalent" evidence="6">
    <location>
        <position position="100"/>
    </location>
    <ligand>
        <name>heme c</name>
        <dbReference type="ChEBI" id="CHEBI:61717"/>
    </ligand>
</feature>
<dbReference type="RefSeq" id="WP_239641592.1">
    <property type="nucleotide sequence ID" value="NZ_BAND01000031.1"/>
</dbReference>
<keyword evidence="5 6" id="KW-0408">Iron</keyword>
<dbReference type="InterPro" id="IPR051811">
    <property type="entry name" value="Cytochrome_c550/c551-like"/>
</dbReference>
<sequence length="257" mass="27096">MNILVKKTKEQTMTNEKRFLILPAILGAALMTATPASAQSGGEAIAKGSDCFSCHAVDTKVVGPAFKDVAAKFAGDASAVNTLVDAIDKGHVGTWGSIPMPPHPSLSADQTKQIVTWILSLKSGSAASGGQAAPEASKQAYTYTVDGKKVTVGFPIFQDGSTTKVTKAVFHGFETYNSYCFRCHGEDAVGGSYAPNLRNSLSNGMTEQEFTSVAMVGRKDKGMPSWAGFFTPEQIHEIYAYVKARSVGAVGTGTPQE</sequence>
<gene>
    <name evidence="9" type="ORF">Amme_031_047</name>
</gene>
<feature type="chain" id="PRO_5030001356" evidence="7">
    <location>
        <begin position="39"/>
        <end position="257"/>
    </location>
</feature>
<evidence type="ECO:0000313" key="10">
    <source>
        <dbReference type="Proteomes" id="UP000019760"/>
    </source>
</evidence>
<evidence type="ECO:0000256" key="4">
    <source>
        <dbReference type="ARBA" id="ARBA00022982"/>
    </source>
</evidence>
<feature type="signal peptide" evidence="7">
    <location>
        <begin position="1"/>
        <end position="38"/>
    </location>
</feature>
<keyword evidence="2 6" id="KW-0349">Heme</keyword>
<protein>
    <submittedName>
        <fullName evidence="9">Cytochrome c class I</fullName>
    </submittedName>
</protein>
<dbReference type="InterPro" id="IPR009056">
    <property type="entry name" value="Cyt_c-like_dom"/>
</dbReference>
<evidence type="ECO:0000256" key="7">
    <source>
        <dbReference type="SAM" id="SignalP"/>
    </source>
</evidence>
<evidence type="ECO:0000256" key="5">
    <source>
        <dbReference type="ARBA" id="ARBA00023004"/>
    </source>
</evidence>
<name>A0A023D494_ACIMT</name>
<keyword evidence="7" id="KW-0732">Signal</keyword>
<reference evidence="9 10" key="2">
    <citation type="journal article" date="2014" name="FEMS Microbiol. Lett.">
        <title>Draft genomic DNA sequence of the facultatively methylotrophic bacterium Acidomonas methanolica type strain MB58.</title>
        <authorList>
            <person name="Higashiura N."/>
            <person name="Hadano H."/>
            <person name="Hirakawa H."/>
            <person name="Matsutani M."/>
            <person name="Takabe S."/>
            <person name="Matsushita K."/>
            <person name="Azuma Y."/>
        </authorList>
    </citation>
    <scope>NUCLEOTIDE SEQUENCE [LARGE SCALE GENOMIC DNA]</scope>
    <source>
        <strain evidence="9 10">MB58</strain>
    </source>
</reference>
<keyword evidence="1" id="KW-0813">Transport</keyword>
<dbReference type="Pfam" id="PF00034">
    <property type="entry name" value="Cytochrom_C"/>
    <property type="match status" value="1"/>
</dbReference>
<dbReference type="SUPFAM" id="SSF46626">
    <property type="entry name" value="Cytochrome c"/>
    <property type="match status" value="2"/>
</dbReference>
<feature type="binding site" description="covalent" evidence="6">
    <location>
        <position position="55"/>
    </location>
    <ligand>
        <name>heme c</name>
        <dbReference type="ChEBI" id="CHEBI:61717"/>
    </ligand>
</feature>
<dbReference type="InterPro" id="IPR002324">
    <property type="entry name" value="Cyt_c_ID"/>
</dbReference>
<proteinExistence type="predicted"/>
<feature type="domain" description="Cytochrome c" evidence="8">
    <location>
        <begin position="37"/>
        <end position="246"/>
    </location>
</feature>
<keyword evidence="3 6" id="KW-0479">Metal-binding</keyword>
<dbReference type="Pfam" id="PF13442">
    <property type="entry name" value="Cytochrome_CBB3"/>
    <property type="match status" value="1"/>
</dbReference>
<evidence type="ECO:0000256" key="6">
    <source>
        <dbReference type="PIRSR" id="PIRSR602324-1"/>
    </source>
</evidence>
<evidence type="ECO:0000256" key="1">
    <source>
        <dbReference type="ARBA" id="ARBA00022448"/>
    </source>
</evidence>
<organism evidence="9 10">
    <name type="scientific">Acidomonas methanolica NBRC 104435</name>
    <dbReference type="NCBI Taxonomy" id="1231351"/>
    <lineage>
        <taxon>Bacteria</taxon>
        <taxon>Pseudomonadati</taxon>
        <taxon>Pseudomonadota</taxon>
        <taxon>Alphaproteobacteria</taxon>
        <taxon>Acetobacterales</taxon>
        <taxon>Acetobacteraceae</taxon>
        <taxon>Acidomonas</taxon>
    </lineage>
</organism>
<dbReference type="AlphaFoldDB" id="A0A023D494"/>
<evidence type="ECO:0000256" key="2">
    <source>
        <dbReference type="ARBA" id="ARBA00022617"/>
    </source>
</evidence>
<comment type="caution">
    <text evidence="9">The sequence shown here is derived from an EMBL/GenBank/DDBJ whole genome shotgun (WGS) entry which is preliminary data.</text>
</comment>
<dbReference type="GO" id="GO:0005506">
    <property type="term" value="F:iron ion binding"/>
    <property type="evidence" value="ECO:0007669"/>
    <property type="project" value="InterPro"/>
</dbReference>
<accession>A0A023D494</accession>
<dbReference type="GO" id="GO:0020037">
    <property type="term" value="F:heme binding"/>
    <property type="evidence" value="ECO:0007669"/>
    <property type="project" value="InterPro"/>
</dbReference>
<dbReference type="Gene3D" id="1.10.760.10">
    <property type="entry name" value="Cytochrome c-like domain"/>
    <property type="match status" value="2"/>
</dbReference>
<feature type="binding site" description="covalent" evidence="6">
    <location>
        <position position="51"/>
    </location>
    <ligand>
        <name>heme c</name>
        <dbReference type="ChEBI" id="CHEBI:61717"/>
    </ligand>
</feature>
<evidence type="ECO:0000256" key="3">
    <source>
        <dbReference type="ARBA" id="ARBA00022723"/>
    </source>
</evidence>
<keyword evidence="10" id="KW-1185">Reference proteome</keyword>
<dbReference type="InterPro" id="IPR036909">
    <property type="entry name" value="Cyt_c-like_dom_sf"/>
</dbReference>
<dbReference type="GO" id="GO:0009055">
    <property type="term" value="F:electron transfer activity"/>
    <property type="evidence" value="ECO:0007669"/>
    <property type="project" value="InterPro"/>
</dbReference>
<dbReference type="PANTHER" id="PTHR37823">
    <property type="entry name" value="CYTOCHROME C-553-LIKE"/>
    <property type="match status" value="1"/>
</dbReference>
<comment type="PTM">
    <text evidence="6">Binds 1 heme c group covalently per subunit.</text>
</comment>
<evidence type="ECO:0000259" key="8">
    <source>
        <dbReference type="PROSITE" id="PS51007"/>
    </source>
</evidence>
<dbReference type="EMBL" id="BAND01000031">
    <property type="protein sequence ID" value="GAJ28585.1"/>
    <property type="molecule type" value="Genomic_DNA"/>
</dbReference>
<keyword evidence="4" id="KW-0249">Electron transport</keyword>
<evidence type="ECO:0000313" key="9">
    <source>
        <dbReference type="EMBL" id="GAJ28585.1"/>
    </source>
</evidence>
<reference evidence="10" key="1">
    <citation type="journal article" date="2014" name="FEMS Microbiol. Lett.">
        <title>Draft Genomic DNA Sequence of the Facultatively Methylotrophic Bacterium Acidomonas methanolica type strain MB58.</title>
        <authorList>
            <person name="Higashiura N."/>
            <person name="Hadano H."/>
            <person name="Hirakawa H."/>
            <person name="Matsutani M."/>
            <person name="Takabe S."/>
            <person name="Matsushita K."/>
            <person name="Azuma Y."/>
        </authorList>
    </citation>
    <scope>NUCLEOTIDE SEQUENCE [LARGE SCALE GENOMIC DNA]</scope>
    <source>
        <strain evidence="10">MB58</strain>
    </source>
</reference>
<dbReference type="Proteomes" id="UP000019760">
    <property type="component" value="Unassembled WGS sequence"/>
</dbReference>